<name>A0ABS1VZB9_9ACTN</name>
<accession>A0ABS1VZB9</accession>
<feature type="transmembrane region" description="Helical" evidence="1">
    <location>
        <begin position="56"/>
        <end position="76"/>
    </location>
</feature>
<keyword evidence="1" id="KW-1133">Transmembrane helix</keyword>
<evidence type="ECO:0000256" key="1">
    <source>
        <dbReference type="SAM" id="Phobius"/>
    </source>
</evidence>
<organism evidence="2 3">
    <name type="scientific">Paractinoplanes lichenicola</name>
    <dbReference type="NCBI Taxonomy" id="2802976"/>
    <lineage>
        <taxon>Bacteria</taxon>
        <taxon>Bacillati</taxon>
        <taxon>Actinomycetota</taxon>
        <taxon>Actinomycetes</taxon>
        <taxon>Micromonosporales</taxon>
        <taxon>Micromonosporaceae</taxon>
        <taxon>Paractinoplanes</taxon>
    </lineage>
</organism>
<dbReference type="InterPro" id="IPR045428">
    <property type="entry name" value="EACC1"/>
</dbReference>
<dbReference type="RefSeq" id="WP_202996538.1">
    <property type="nucleotide sequence ID" value="NZ_JAENHO010000012.1"/>
</dbReference>
<keyword evidence="3" id="KW-1185">Reference proteome</keyword>
<keyword evidence="1" id="KW-0812">Transmembrane</keyword>
<comment type="caution">
    <text evidence="2">The sequence shown here is derived from an EMBL/GenBank/DDBJ whole genome shotgun (WGS) entry which is preliminary data.</text>
</comment>
<evidence type="ECO:0000313" key="3">
    <source>
        <dbReference type="Proteomes" id="UP000598996"/>
    </source>
</evidence>
<evidence type="ECO:0000313" key="2">
    <source>
        <dbReference type="EMBL" id="MBL7259841.1"/>
    </source>
</evidence>
<sequence length="125" mass="13535">MTVDVRIVLTVRGGESPGEELRAVRRWLVAEKDFRGRVDLVEAPVVPGRLGPALDALSVLLGSSSGALVSMLVAYLRTRKGRIEVTVTRADGAQVTLNAQRVREMPPALLAEFTAEVTRTLRDVA</sequence>
<gene>
    <name evidence="2" type="ORF">JKJ07_36530</name>
</gene>
<proteinExistence type="predicted"/>
<keyword evidence="1" id="KW-0472">Membrane</keyword>
<protein>
    <submittedName>
        <fullName evidence="2">Uncharacterized protein</fullName>
    </submittedName>
</protein>
<dbReference type="Pfam" id="PF19953">
    <property type="entry name" value="EACC1"/>
    <property type="match status" value="1"/>
</dbReference>
<dbReference type="Proteomes" id="UP000598996">
    <property type="component" value="Unassembled WGS sequence"/>
</dbReference>
<dbReference type="EMBL" id="JAENHO010000012">
    <property type="protein sequence ID" value="MBL7259841.1"/>
    <property type="molecule type" value="Genomic_DNA"/>
</dbReference>
<reference evidence="2 3" key="1">
    <citation type="submission" date="2021-01" db="EMBL/GenBank/DDBJ databases">
        <title>Actinoplanes sp. nov. LDG1-01 isolated from lichen.</title>
        <authorList>
            <person name="Saeng-In P."/>
            <person name="Phongsopitanun W."/>
            <person name="Kanchanasin P."/>
            <person name="Yuki M."/>
            <person name="Kudo T."/>
            <person name="Ohkuma M."/>
            <person name="Tanasupawat S."/>
        </authorList>
    </citation>
    <scope>NUCLEOTIDE SEQUENCE [LARGE SCALE GENOMIC DNA]</scope>
    <source>
        <strain evidence="2 3">LDG1-01</strain>
    </source>
</reference>